<evidence type="ECO:0000313" key="3">
    <source>
        <dbReference type="EMBL" id="TNC47719.1"/>
    </source>
</evidence>
<feature type="domain" description="Phosphatidic acid phosphatase type 2/haloperoxidase" evidence="2">
    <location>
        <begin position="75"/>
        <end position="193"/>
    </location>
</feature>
<dbReference type="Pfam" id="PF01569">
    <property type="entry name" value="PAP2"/>
    <property type="match status" value="1"/>
</dbReference>
<dbReference type="OrthoDB" id="9801622at2"/>
<accession>A0A5C4MUD6</accession>
<name>A0A5C4MUD6_9RHOB</name>
<dbReference type="Proteomes" id="UP000305887">
    <property type="component" value="Unassembled WGS sequence"/>
</dbReference>
<dbReference type="SMART" id="SM00014">
    <property type="entry name" value="acidPPc"/>
    <property type="match status" value="1"/>
</dbReference>
<reference evidence="3 4" key="1">
    <citation type="submission" date="2019-06" db="EMBL/GenBank/DDBJ databases">
        <title>YIM 131921 draft genome.</title>
        <authorList>
            <person name="Jiang L."/>
        </authorList>
    </citation>
    <scope>NUCLEOTIDE SEQUENCE [LARGE SCALE GENOMIC DNA]</scope>
    <source>
        <strain evidence="3 4">YIM 131921</strain>
    </source>
</reference>
<protein>
    <submittedName>
        <fullName evidence="3">Phosphatase PAP2 family protein</fullName>
    </submittedName>
</protein>
<keyword evidence="1" id="KW-1133">Transmembrane helix</keyword>
<organism evidence="3 4">
    <name type="scientific">Rubellimicrobium rubrum</name>
    <dbReference type="NCBI Taxonomy" id="2585369"/>
    <lineage>
        <taxon>Bacteria</taxon>
        <taxon>Pseudomonadati</taxon>
        <taxon>Pseudomonadota</taxon>
        <taxon>Alphaproteobacteria</taxon>
        <taxon>Rhodobacterales</taxon>
        <taxon>Roseobacteraceae</taxon>
        <taxon>Rubellimicrobium</taxon>
    </lineage>
</organism>
<gene>
    <name evidence="3" type="ORF">FHG66_15995</name>
</gene>
<feature type="transmembrane region" description="Helical" evidence="1">
    <location>
        <begin position="178"/>
        <end position="203"/>
    </location>
</feature>
<evidence type="ECO:0000256" key="1">
    <source>
        <dbReference type="SAM" id="Phobius"/>
    </source>
</evidence>
<dbReference type="EMBL" id="VDFU01000023">
    <property type="protein sequence ID" value="TNC47719.1"/>
    <property type="molecule type" value="Genomic_DNA"/>
</dbReference>
<sequence>MACRRCAVTSVLVGLDAAVLRELNSLVGGSWSLDQVILEVRTNPIFKGIVPMMMLWGLWFGGAAEGMARNCLRAQLLATVLVACAAIAIGRALALWLPFRLRPIHTEGLALKTPQGFDAAGTLDGWSSMPSDHAVLFFALATGIFAVHRTLGSLAFLHAAMVVSLPRVVVGVHYPSDILVGALAGVTVAALLGPVFVALTLRWGLLAQERARPGLFYALMLAVTFQVASIFDSLRALLGTVAEILLA</sequence>
<evidence type="ECO:0000259" key="2">
    <source>
        <dbReference type="SMART" id="SM00014"/>
    </source>
</evidence>
<dbReference type="InterPro" id="IPR036938">
    <property type="entry name" value="PAP2/HPO_sf"/>
</dbReference>
<dbReference type="AlphaFoldDB" id="A0A5C4MUD6"/>
<proteinExistence type="predicted"/>
<dbReference type="SUPFAM" id="SSF48317">
    <property type="entry name" value="Acid phosphatase/Vanadium-dependent haloperoxidase"/>
    <property type="match status" value="1"/>
</dbReference>
<feature type="transmembrane region" description="Helical" evidence="1">
    <location>
        <begin position="134"/>
        <end position="157"/>
    </location>
</feature>
<keyword evidence="4" id="KW-1185">Reference proteome</keyword>
<comment type="caution">
    <text evidence="3">The sequence shown here is derived from an EMBL/GenBank/DDBJ whole genome shotgun (WGS) entry which is preliminary data.</text>
</comment>
<keyword evidence="1" id="KW-0812">Transmembrane</keyword>
<feature type="transmembrane region" description="Helical" evidence="1">
    <location>
        <begin position="215"/>
        <end position="238"/>
    </location>
</feature>
<dbReference type="InterPro" id="IPR000326">
    <property type="entry name" value="PAP2/HPO"/>
</dbReference>
<dbReference type="Gene3D" id="1.20.144.10">
    <property type="entry name" value="Phosphatidic acid phosphatase type 2/haloperoxidase"/>
    <property type="match status" value="1"/>
</dbReference>
<feature type="transmembrane region" description="Helical" evidence="1">
    <location>
        <begin position="76"/>
        <end position="99"/>
    </location>
</feature>
<keyword evidence="1" id="KW-0472">Membrane</keyword>
<evidence type="ECO:0000313" key="4">
    <source>
        <dbReference type="Proteomes" id="UP000305887"/>
    </source>
</evidence>